<dbReference type="AlphaFoldDB" id="A0ABD1WM64"/>
<feature type="domain" description="DUF4005" evidence="5">
    <location>
        <begin position="206"/>
        <end position="233"/>
    </location>
</feature>
<proteinExistence type="inferred from homology"/>
<evidence type="ECO:0000256" key="3">
    <source>
        <dbReference type="ARBA" id="ARBA00024378"/>
    </source>
</evidence>
<evidence type="ECO:0000256" key="1">
    <source>
        <dbReference type="ARBA" id="ARBA00022860"/>
    </source>
</evidence>
<dbReference type="Pfam" id="PF00612">
    <property type="entry name" value="IQ"/>
    <property type="match status" value="2"/>
</dbReference>
<reference evidence="7" key="1">
    <citation type="submission" date="2024-07" db="EMBL/GenBank/DDBJ databases">
        <title>Two chromosome-level genome assemblies of Korean endemic species Abeliophyllum distichum and Forsythia ovata (Oleaceae).</title>
        <authorList>
            <person name="Jang H."/>
        </authorList>
    </citation>
    <scope>NUCLEOTIDE SEQUENCE [LARGE SCALE GENOMIC DNA]</scope>
</reference>
<dbReference type="Gene3D" id="1.20.5.190">
    <property type="match status" value="1"/>
</dbReference>
<sequence length="262" mass="30344">MGKKGGGWFSTVKKVFKISTKYLPERKKENAEKWQYKVPKVVRLARYGRRQSMEERAATIIQSHYRRYLARRALHALKGLVRLQALVRGHNARKQAHMTMQCMQALETMQIRAHARRLQLVLDEFLNKLKERERKIKLEEEEEQNKRSPIKKLADGFAYQSDESHSGWNWLEEWMPAQYYHSRRTVAGGSSYVTCAISHDIYEKKGLDDVPSYMSPTQSAKAKVRVQRLVKQSSPLRNQWNSSTKTGTITGLGYVSGLATVE</sequence>
<evidence type="ECO:0000313" key="6">
    <source>
        <dbReference type="EMBL" id="KAL2550782.1"/>
    </source>
</evidence>
<evidence type="ECO:0000256" key="2">
    <source>
        <dbReference type="ARBA" id="ARBA00024341"/>
    </source>
</evidence>
<keyword evidence="7" id="KW-1185">Reference proteome</keyword>
<dbReference type="Pfam" id="PF13178">
    <property type="entry name" value="DUF4005"/>
    <property type="match status" value="1"/>
</dbReference>
<dbReference type="InterPro" id="IPR025064">
    <property type="entry name" value="DUF4005"/>
</dbReference>
<evidence type="ECO:0000256" key="4">
    <source>
        <dbReference type="SAM" id="Coils"/>
    </source>
</evidence>
<dbReference type="PROSITE" id="PS50096">
    <property type="entry name" value="IQ"/>
    <property type="match status" value="2"/>
</dbReference>
<comment type="subunit">
    <text evidence="3">Binds to multiple calmodulin (CaM) in the presence of Ca(2+) and CaM-like proteins.</text>
</comment>
<keyword evidence="4" id="KW-0175">Coiled coil</keyword>
<comment type="similarity">
    <text evidence="2">Belongs to the IQD family.</text>
</comment>
<dbReference type="InterPro" id="IPR000048">
    <property type="entry name" value="IQ_motif_EF-hand-BS"/>
</dbReference>
<dbReference type="EMBL" id="JBFOLJ010000003">
    <property type="protein sequence ID" value="KAL2550782.1"/>
    <property type="molecule type" value="Genomic_DNA"/>
</dbReference>
<evidence type="ECO:0000259" key="5">
    <source>
        <dbReference type="Pfam" id="PF13178"/>
    </source>
</evidence>
<keyword evidence="1" id="KW-0112">Calmodulin-binding</keyword>
<protein>
    <submittedName>
        <fullName evidence="6">IQ-domain 21</fullName>
    </submittedName>
</protein>
<gene>
    <name evidence="6" type="ORF">Fot_12312</name>
</gene>
<dbReference type="GO" id="GO:0005516">
    <property type="term" value="F:calmodulin binding"/>
    <property type="evidence" value="ECO:0007669"/>
    <property type="project" value="UniProtKB-KW"/>
</dbReference>
<comment type="caution">
    <text evidence="6">The sequence shown here is derived from an EMBL/GenBank/DDBJ whole genome shotgun (WGS) entry which is preliminary data.</text>
</comment>
<evidence type="ECO:0000313" key="7">
    <source>
        <dbReference type="Proteomes" id="UP001604277"/>
    </source>
</evidence>
<dbReference type="PANTHER" id="PTHR32295">
    <property type="entry name" value="IQ-DOMAIN 5-RELATED"/>
    <property type="match status" value="1"/>
</dbReference>
<dbReference type="PANTHER" id="PTHR32295:SF33">
    <property type="entry name" value="PROTEIN IQ-DOMAIN 21"/>
    <property type="match status" value="1"/>
</dbReference>
<name>A0ABD1WM64_9LAMI</name>
<feature type="coiled-coil region" evidence="4">
    <location>
        <begin position="115"/>
        <end position="146"/>
    </location>
</feature>
<organism evidence="6 7">
    <name type="scientific">Forsythia ovata</name>
    <dbReference type="NCBI Taxonomy" id="205694"/>
    <lineage>
        <taxon>Eukaryota</taxon>
        <taxon>Viridiplantae</taxon>
        <taxon>Streptophyta</taxon>
        <taxon>Embryophyta</taxon>
        <taxon>Tracheophyta</taxon>
        <taxon>Spermatophyta</taxon>
        <taxon>Magnoliopsida</taxon>
        <taxon>eudicotyledons</taxon>
        <taxon>Gunneridae</taxon>
        <taxon>Pentapetalae</taxon>
        <taxon>asterids</taxon>
        <taxon>lamiids</taxon>
        <taxon>Lamiales</taxon>
        <taxon>Oleaceae</taxon>
        <taxon>Forsythieae</taxon>
        <taxon>Forsythia</taxon>
    </lineage>
</organism>
<dbReference type="Proteomes" id="UP001604277">
    <property type="component" value="Unassembled WGS sequence"/>
</dbReference>
<accession>A0ABD1WM64</accession>
<dbReference type="SMART" id="SM00015">
    <property type="entry name" value="IQ"/>
    <property type="match status" value="2"/>
</dbReference>